<dbReference type="OrthoDB" id="25607at2"/>
<dbReference type="Pfam" id="PF12710">
    <property type="entry name" value="HAD"/>
    <property type="match status" value="1"/>
</dbReference>
<dbReference type="InterPro" id="IPR002123">
    <property type="entry name" value="Plipid/glycerol_acylTrfase"/>
</dbReference>
<protein>
    <recommendedName>
        <fullName evidence="4">1-acyl-sn-glycerol-3-phosphate acyltransferase</fullName>
        <ecNumber evidence="4">2.3.1.51</ecNumber>
    </recommendedName>
</protein>
<keyword evidence="4" id="KW-0443">Lipid metabolism</keyword>
<dbReference type="PANTHER" id="PTHR10434:SF66">
    <property type="entry name" value="PHOSPHOLIPID_GLYCEROL ACYLTRANSFERASE DOMAIN-CONTAINING PROTEIN"/>
    <property type="match status" value="1"/>
</dbReference>
<feature type="domain" description="Phospholipid/glycerol acyltransferase" evidence="5">
    <location>
        <begin position="310"/>
        <end position="425"/>
    </location>
</feature>
<keyword evidence="7" id="KW-1185">Reference proteome</keyword>
<dbReference type="EC" id="2.3.1.51" evidence="4"/>
<organism evidence="6 7">
    <name type="scientific">Actinomycetospora cinnamomea</name>
    <dbReference type="NCBI Taxonomy" id="663609"/>
    <lineage>
        <taxon>Bacteria</taxon>
        <taxon>Bacillati</taxon>
        <taxon>Actinomycetota</taxon>
        <taxon>Actinomycetes</taxon>
        <taxon>Pseudonocardiales</taxon>
        <taxon>Pseudonocardiaceae</taxon>
        <taxon>Actinomycetospora</taxon>
    </lineage>
</organism>
<dbReference type="InterPro" id="IPR023214">
    <property type="entry name" value="HAD_sf"/>
</dbReference>
<keyword evidence="4" id="KW-1208">Phospholipid metabolism</keyword>
<dbReference type="EMBL" id="QEKW01000005">
    <property type="protein sequence ID" value="PVZ10207.1"/>
    <property type="molecule type" value="Genomic_DNA"/>
</dbReference>
<name>A0A2U1FDD9_9PSEU</name>
<dbReference type="GO" id="GO:0003841">
    <property type="term" value="F:1-acylglycerol-3-phosphate O-acyltransferase activity"/>
    <property type="evidence" value="ECO:0007669"/>
    <property type="project" value="UniProtKB-UniRule"/>
</dbReference>
<dbReference type="GO" id="GO:0016020">
    <property type="term" value="C:membrane"/>
    <property type="evidence" value="ECO:0007669"/>
    <property type="project" value="InterPro"/>
</dbReference>
<evidence type="ECO:0000313" key="6">
    <source>
        <dbReference type="EMBL" id="PVZ10207.1"/>
    </source>
</evidence>
<comment type="similarity">
    <text evidence="1 4">Belongs to the 1-acyl-sn-glycerol-3-phosphate acyltransferase family.</text>
</comment>
<dbReference type="SMART" id="SM00563">
    <property type="entry name" value="PlsC"/>
    <property type="match status" value="1"/>
</dbReference>
<proteinExistence type="inferred from homology"/>
<gene>
    <name evidence="6" type="ORF">C8D89_105284</name>
</gene>
<dbReference type="PANTHER" id="PTHR10434">
    <property type="entry name" value="1-ACYL-SN-GLYCEROL-3-PHOSPHATE ACYLTRANSFERASE"/>
    <property type="match status" value="1"/>
</dbReference>
<dbReference type="Pfam" id="PF01553">
    <property type="entry name" value="Acyltransferase"/>
    <property type="match status" value="1"/>
</dbReference>
<evidence type="ECO:0000256" key="2">
    <source>
        <dbReference type="ARBA" id="ARBA00022679"/>
    </source>
</evidence>
<evidence type="ECO:0000259" key="5">
    <source>
        <dbReference type="SMART" id="SM00563"/>
    </source>
</evidence>
<evidence type="ECO:0000256" key="1">
    <source>
        <dbReference type="ARBA" id="ARBA00008655"/>
    </source>
</evidence>
<comment type="domain">
    <text evidence="4">The HXXXXD motif is essential for acyltransferase activity and may constitute the binding site for the phosphate moiety of the glycerol-3-phosphate.</text>
</comment>
<dbReference type="NCBIfam" id="TIGR00530">
    <property type="entry name" value="AGP_acyltrn"/>
    <property type="match status" value="1"/>
</dbReference>
<dbReference type="RefSeq" id="WP_116708435.1">
    <property type="nucleotide sequence ID" value="NZ_QEKW01000005.1"/>
</dbReference>
<dbReference type="SUPFAM" id="SSF56784">
    <property type="entry name" value="HAD-like"/>
    <property type="match status" value="1"/>
</dbReference>
<keyword evidence="4" id="KW-0594">Phospholipid biosynthesis</keyword>
<dbReference type="InterPro" id="IPR036412">
    <property type="entry name" value="HAD-like_sf"/>
</dbReference>
<dbReference type="Proteomes" id="UP000245639">
    <property type="component" value="Unassembled WGS sequence"/>
</dbReference>
<dbReference type="Gene3D" id="3.40.50.1000">
    <property type="entry name" value="HAD superfamily/HAD-like"/>
    <property type="match status" value="1"/>
</dbReference>
<dbReference type="InterPro" id="IPR004552">
    <property type="entry name" value="AGP_acyltrans"/>
</dbReference>
<dbReference type="CDD" id="cd07989">
    <property type="entry name" value="LPLAT_AGPAT-like"/>
    <property type="match status" value="1"/>
</dbReference>
<keyword evidence="2 4" id="KW-0808">Transferase</keyword>
<dbReference type="AlphaFoldDB" id="A0A2U1FDD9"/>
<dbReference type="SUPFAM" id="SSF69593">
    <property type="entry name" value="Glycerol-3-phosphate (1)-acyltransferase"/>
    <property type="match status" value="1"/>
</dbReference>
<comment type="caution">
    <text evidence="6">The sequence shown here is derived from an EMBL/GenBank/DDBJ whole genome shotgun (WGS) entry which is preliminary data.</text>
</comment>
<keyword evidence="3 4" id="KW-0012">Acyltransferase</keyword>
<evidence type="ECO:0000256" key="4">
    <source>
        <dbReference type="RuleBase" id="RU361267"/>
    </source>
</evidence>
<accession>A0A2U1FDD9</accession>
<evidence type="ECO:0000256" key="3">
    <source>
        <dbReference type="ARBA" id="ARBA00023315"/>
    </source>
</evidence>
<comment type="catalytic activity">
    <reaction evidence="4">
        <text>a 1-acyl-sn-glycero-3-phosphate + an acyl-CoA = a 1,2-diacyl-sn-glycero-3-phosphate + CoA</text>
        <dbReference type="Rhea" id="RHEA:19709"/>
        <dbReference type="ChEBI" id="CHEBI:57287"/>
        <dbReference type="ChEBI" id="CHEBI:57970"/>
        <dbReference type="ChEBI" id="CHEBI:58342"/>
        <dbReference type="ChEBI" id="CHEBI:58608"/>
        <dbReference type="EC" id="2.3.1.51"/>
    </reaction>
</comment>
<sequence>MTTAGTEPAVLDARRAAIRAAPAGSVAIVDETALLERSAVAAHVGEALRAGRTAWRALPGDVALLASAGAGAAAGAGDDEAAVRRLVASWAGEDAATVAQRARAVLRDDLGAALRPPVWSLVAEHRRAGHRVVVTGHAPRPVLEALAEDLGVDELVATEVEVRDGVLTGEVDGPVLLGPRGEAKAAAVVALGARPAFVMAGPCSEALLAAGDGPLVVTSGSAATCGGHPVLPVPPRSGALPGPLDVGRTAAFYGALLGAASTAAAVGLARRSRRQMVDLTCSVTGDLGLALAGIDVEVRGAEHLWSSRPCVFVFNHQSKVDVALLMKLLRGGFTGVAKAEAASIPLWGAMFKLAGVAFVDRGNTRQAREALEPAVRKLRDEGWSLAIAPEGTRSPTPRLGRFKKGAFHIALQAGVPMVPIVIHDAGEVMWRGHQTLRAGTVHVDVLPPIDTSGWSTATLDEHVADVREQFVRTLEGGP</sequence>
<evidence type="ECO:0000313" key="7">
    <source>
        <dbReference type="Proteomes" id="UP000245639"/>
    </source>
</evidence>
<dbReference type="GO" id="GO:0006654">
    <property type="term" value="P:phosphatidic acid biosynthetic process"/>
    <property type="evidence" value="ECO:0007669"/>
    <property type="project" value="TreeGrafter"/>
</dbReference>
<reference evidence="6 7" key="1">
    <citation type="submission" date="2018-04" db="EMBL/GenBank/DDBJ databases">
        <title>Genomic Encyclopedia of Type Strains, Phase IV (KMG-IV): sequencing the most valuable type-strain genomes for metagenomic binning, comparative biology and taxonomic classification.</title>
        <authorList>
            <person name="Goeker M."/>
        </authorList>
    </citation>
    <scope>NUCLEOTIDE SEQUENCE [LARGE SCALE GENOMIC DNA]</scope>
    <source>
        <strain evidence="6 7">DSM 45771</strain>
    </source>
</reference>
<keyword evidence="4" id="KW-0444">Lipid biosynthesis</keyword>